<dbReference type="CDD" id="cd11055">
    <property type="entry name" value="CYP3A-like"/>
    <property type="match status" value="1"/>
</dbReference>
<dbReference type="InterPro" id="IPR050705">
    <property type="entry name" value="Cytochrome_P450_3A"/>
</dbReference>
<comment type="cofactor">
    <cofactor evidence="1 12">
        <name>heme</name>
        <dbReference type="ChEBI" id="CHEBI:30413"/>
    </cofactor>
</comment>
<dbReference type="GO" id="GO:0005506">
    <property type="term" value="F:iron ion binding"/>
    <property type="evidence" value="ECO:0007669"/>
    <property type="project" value="InterPro"/>
</dbReference>
<evidence type="ECO:0000256" key="2">
    <source>
        <dbReference type="ARBA" id="ARBA00004174"/>
    </source>
</evidence>
<keyword evidence="9 12" id="KW-0408">Iron</keyword>
<gene>
    <name evidence="14" type="ORF">V5799_020095</name>
</gene>
<evidence type="ECO:0000256" key="1">
    <source>
        <dbReference type="ARBA" id="ARBA00001971"/>
    </source>
</evidence>
<evidence type="ECO:0000256" key="8">
    <source>
        <dbReference type="ARBA" id="ARBA00023002"/>
    </source>
</evidence>
<dbReference type="Pfam" id="PF00067">
    <property type="entry name" value="p450"/>
    <property type="match status" value="1"/>
</dbReference>
<accession>A0AAQ4EVR6</accession>
<keyword evidence="10 13" id="KW-0503">Monooxygenase</keyword>
<evidence type="ECO:0000256" key="7">
    <source>
        <dbReference type="ARBA" id="ARBA00022848"/>
    </source>
</evidence>
<dbReference type="PROSITE" id="PS00086">
    <property type="entry name" value="CYTOCHROME_P450"/>
    <property type="match status" value="1"/>
</dbReference>
<evidence type="ECO:0000256" key="4">
    <source>
        <dbReference type="ARBA" id="ARBA00010617"/>
    </source>
</evidence>
<evidence type="ECO:0000256" key="13">
    <source>
        <dbReference type="RuleBase" id="RU000461"/>
    </source>
</evidence>
<keyword evidence="7" id="KW-0492">Microsome</keyword>
<dbReference type="PANTHER" id="PTHR24302">
    <property type="entry name" value="CYTOCHROME P450 FAMILY 3"/>
    <property type="match status" value="1"/>
</dbReference>
<comment type="caution">
    <text evidence="14">The sequence shown here is derived from an EMBL/GenBank/DDBJ whole genome shotgun (WGS) entry which is preliminary data.</text>
</comment>
<dbReference type="AlphaFoldDB" id="A0AAQ4EVR6"/>
<evidence type="ECO:0000313" key="14">
    <source>
        <dbReference type="EMBL" id="KAK8778563.1"/>
    </source>
</evidence>
<dbReference type="FunFam" id="1.10.630.10:FF:000182">
    <property type="entry name" value="Cytochrome P450 3A4"/>
    <property type="match status" value="1"/>
</dbReference>
<dbReference type="GO" id="GO:0016705">
    <property type="term" value="F:oxidoreductase activity, acting on paired donors, with incorporation or reduction of molecular oxygen"/>
    <property type="evidence" value="ECO:0007669"/>
    <property type="project" value="InterPro"/>
</dbReference>
<evidence type="ECO:0000256" key="6">
    <source>
        <dbReference type="ARBA" id="ARBA00022723"/>
    </source>
</evidence>
<reference evidence="14 15" key="1">
    <citation type="journal article" date="2023" name="Arcadia Sci">
        <title>De novo assembly of a long-read Amblyomma americanum tick genome.</title>
        <authorList>
            <person name="Chou S."/>
            <person name="Poskanzer K.E."/>
            <person name="Rollins M."/>
            <person name="Thuy-Boun P.S."/>
        </authorList>
    </citation>
    <scope>NUCLEOTIDE SEQUENCE [LARGE SCALE GENOMIC DNA]</scope>
    <source>
        <strain evidence="14">F_SG_1</strain>
        <tissue evidence="14">Salivary glands</tissue>
    </source>
</reference>
<evidence type="ECO:0000256" key="12">
    <source>
        <dbReference type="PIRSR" id="PIRSR602401-1"/>
    </source>
</evidence>
<dbReference type="Proteomes" id="UP001321473">
    <property type="component" value="Unassembled WGS sequence"/>
</dbReference>
<evidence type="ECO:0000256" key="10">
    <source>
        <dbReference type="ARBA" id="ARBA00023033"/>
    </source>
</evidence>
<dbReference type="GO" id="GO:0005789">
    <property type="term" value="C:endoplasmic reticulum membrane"/>
    <property type="evidence" value="ECO:0007669"/>
    <property type="project" value="UniProtKB-SubCell"/>
</dbReference>
<name>A0AAQ4EVR6_AMBAM</name>
<dbReference type="SUPFAM" id="SSF48264">
    <property type="entry name" value="Cytochrome P450"/>
    <property type="match status" value="1"/>
</dbReference>
<dbReference type="InterPro" id="IPR017972">
    <property type="entry name" value="Cyt_P450_CS"/>
</dbReference>
<comment type="function">
    <text evidence="11">Cytochromes P450 are a group of heme-thiolate monooxygenases. They oxidize a variety of structurally unrelated compounds, including steroids, fatty acids, and xenobiotics.</text>
</comment>
<keyword evidence="6 12" id="KW-0479">Metal-binding</keyword>
<dbReference type="PANTHER" id="PTHR24302:SF15">
    <property type="entry name" value="FATTY-ACID PEROXYGENASE"/>
    <property type="match status" value="1"/>
</dbReference>
<dbReference type="PRINTS" id="PR00385">
    <property type="entry name" value="P450"/>
</dbReference>
<evidence type="ECO:0000256" key="5">
    <source>
        <dbReference type="ARBA" id="ARBA00022617"/>
    </source>
</evidence>
<evidence type="ECO:0000256" key="3">
    <source>
        <dbReference type="ARBA" id="ARBA00004406"/>
    </source>
</evidence>
<feature type="binding site" description="axial binding residue" evidence="12">
    <location>
        <position position="439"/>
    </location>
    <ligand>
        <name>heme</name>
        <dbReference type="ChEBI" id="CHEBI:30413"/>
    </ligand>
    <ligandPart>
        <name>Fe</name>
        <dbReference type="ChEBI" id="CHEBI:18248"/>
    </ligandPart>
</feature>
<evidence type="ECO:0000313" key="15">
    <source>
        <dbReference type="Proteomes" id="UP001321473"/>
    </source>
</evidence>
<keyword evidence="5 12" id="KW-0349">Heme</keyword>
<protein>
    <recommendedName>
        <fullName evidence="16">Cytochrome</fullName>
    </recommendedName>
</protein>
<evidence type="ECO:0000256" key="9">
    <source>
        <dbReference type="ARBA" id="ARBA00023004"/>
    </source>
</evidence>
<dbReference type="GO" id="GO:0008395">
    <property type="term" value="F:steroid hydroxylase activity"/>
    <property type="evidence" value="ECO:0007669"/>
    <property type="project" value="TreeGrafter"/>
</dbReference>
<organism evidence="14 15">
    <name type="scientific">Amblyomma americanum</name>
    <name type="common">Lone star tick</name>
    <dbReference type="NCBI Taxonomy" id="6943"/>
    <lineage>
        <taxon>Eukaryota</taxon>
        <taxon>Metazoa</taxon>
        <taxon>Ecdysozoa</taxon>
        <taxon>Arthropoda</taxon>
        <taxon>Chelicerata</taxon>
        <taxon>Arachnida</taxon>
        <taxon>Acari</taxon>
        <taxon>Parasitiformes</taxon>
        <taxon>Ixodida</taxon>
        <taxon>Ixodoidea</taxon>
        <taxon>Ixodidae</taxon>
        <taxon>Amblyomminae</taxon>
        <taxon>Amblyomma</taxon>
    </lineage>
</organism>
<dbReference type="EMBL" id="JARKHS020010607">
    <property type="protein sequence ID" value="KAK8778563.1"/>
    <property type="molecule type" value="Genomic_DNA"/>
</dbReference>
<dbReference type="GO" id="GO:0020037">
    <property type="term" value="F:heme binding"/>
    <property type="evidence" value="ECO:0007669"/>
    <property type="project" value="InterPro"/>
</dbReference>
<dbReference type="Gene3D" id="1.10.630.10">
    <property type="entry name" value="Cytochrome P450"/>
    <property type="match status" value="1"/>
</dbReference>
<keyword evidence="8 13" id="KW-0560">Oxidoreductase</keyword>
<dbReference type="InterPro" id="IPR036396">
    <property type="entry name" value="Cyt_P450_sf"/>
</dbReference>
<dbReference type="InterPro" id="IPR002401">
    <property type="entry name" value="Cyt_P450_E_grp-I"/>
</dbReference>
<dbReference type="InterPro" id="IPR001128">
    <property type="entry name" value="Cyt_P450"/>
</dbReference>
<proteinExistence type="inferred from homology"/>
<comment type="similarity">
    <text evidence="4 13">Belongs to the cytochrome P450 family.</text>
</comment>
<evidence type="ECO:0000256" key="11">
    <source>
        <dbReference type="ARBA" id="ARBA00043906"/>
    </source>
</evidence>
<sequence length="503" mass="57501">MLHAFITILVFAASLLVWWVRKTFTFWSDKGIIYLTFWQYLCFVYDVLTKPFCEVVLNNYKRYGRLYGSYQGTTPTLVVADPEMLQDIFATQFRKFSDRSTFQFVGSDVWRKELLNLSGEEWKKARTVFTRAVTTARLRTVVIKVRTTAERLTTRIVDAATKNKPVNIAELVRHTALDITAALNYSIDLDSKNEPNHALIKCLEGIYVTDAGWKALMLFLMPNIYKMVQPDYPTKSSTDVFKAYISHFIEERKAHNKEEDDFLQAFMNADYDWEEGGENADNAQKKRLSLDEITAQGIGFFVGGVESTSSTVVFTTYYLALNPDCQERAIAEVDNALSEGDITYDALQKMPYLEACIKEAIRLCTPDPILFRLCTEETTVAGIRFQPGMCIEIPMQAIHHDPEHYPDPEKFNPERFLPENKDSVRPFTYLPFGAGPRNCAGMRLGMVQVKATLVSLFRHVRFEACPETMIPLKFKPCQFVPDFDGPLLLRAMLRNPATNKDAL</sequence>
<dbReference type="PRINTS" id="PR00463">
    <property type="entry name" value="EP450I"/>
</dbReference>
<keyword evidence="7" id="KW-0256">Endoplasmic reticulum</keyword>
<keyword evidence="15" id="KW-1185">Reference proteome</keyword>
<comment type="subcellular location">
    <subcellularLocation>
        <location evidence="3">Endoplasmic reticulum membrane</location>
        <topology evidence="3">Peripheral membrane protein</topology>
    </subcellularLocation>
    <subcellularLocation>
        <location evidence="2">Microsome membrane</location>
        <topology evidence="2">Peripheral membrane protein</topology>
    </subcellularLocation>
</comment>
<evidence type="ECO:0008006" key="16">
    <source>
        <dbReference type="Google" id="ProtNLM"/>
    </source>
</evidence>